<evidence type="ECO:0000313" key="1">
    <source>
        <dbReference type="EMBL" id="KAK0710365.1"/>
    </source>
</evidence>
<keyword evidence="2" id="KW-1185">Reference proteome</keyword>
<proteinExistence type="predicted"/>
<dbReference type="EMBL" id="JAUKTV010000017">
    <property type="protein sequence ID" value="KAK0710365.1"/>
    <property type="molecule type" value="Genomic_DNA"/>
</dbReference>
<name>A0AA40A704_9PEZI</name>
<evidence type="ECO:0000313" key="2">
    <source>
        <dbReference type="Proteomes" id="UP001172159"/>
    </source>
</evidence>
<reference evidence="1" key="1">
    <citation type="submission" date="2023-06" db="EMBL/GenBank/DDBJ databases">
        <title>Genome-scale phylogeny and comparative genomics of the fungal order Sordariales.</title>
        <authorList>
            <consortium name="Lawrence Berkeley National Laboratory"/>
            <person name="Hensen N."/>
            <person name="Bonometti L."/>
            <person name="Westerberg I."/>
            <person name="Brannstrom I.O."/>
            <person name="Guillou S."/>
            <person name="Cros-Aarteil S."/>
            <person name="Calhoun S."/>
            <person name="Haridas S."/>
            <person name="Kuo A."/>
            <person name="Mondo S."/>
            <person name="Pangilinan J."/>
            <person name="Riley R."/>
            <person name="Labutti K."/>
            <person name="Andreopoulos B."/>
            <person name="Lipzen A."/>
            <person name="Chen C."/>
            <person name="Yanf M."/>
            <person name="Daum C."/>
            <person name="Ng V."/>
            <person name="Clum A."/>
            <person name="Steindorff A."/>
            <person name="Ohm R."/>
            <person name="Martin F."/>
            <person name="Silar P."/>
            <person name="Natvig D."/>
            <person name="Lalanne C."/>
            <person name="Gautier V."/>
            <person name="Ament-Velasquez S.L."/>
            <person name="Kruys A."/>
            <person name="Hutchinson M.I."/>
            <person name="Powell A.J."/>
            <person name="Barry K."/>
            <person name="Miller A.N."/>
            <person name="Grigoriev I.V."/>
            <person name="Debuchy R."/>
            <person name="Gladieux P."/>
            <person name="Thoren M.H."/>
            <person name="Johannesson H."/>
        </authorList>
    </citation>
    <scope>NUCLEOTIDE SEQUENCE</scope>
    <source>
        <strain evidence="1">CBS 540.89</strain>
    </source>
</reference>
<organism evidence="1 2">
    <name type="scientific">Apiosordaria backusii</name>
    <dbReference type="NCBI Taxonomy" id="314023"/>
    <lineage>
        <taxon>Eukaryota</taxon>
        <taxon>Fungi</taxon>
        <taxon>Dikarya</taxon>
        <taxon>Ascomycota</taxon>
        <taxon>Pezizomycotina</taxon>
        <taxon>Sordariomycetes</taxon>
        <taxon>Sordariomycetidae</taxon>
        <taxon>Sordariales</taxon>
        <taxon>Lasiosphaeriaceae</taxon>
        <taxon>Apiosordaria</taxon>
    </lineage>
</organism>
<gene>
    <name evidence="1" type="ORF">B0T21DRAFT_376477</name>
</gene>
<dbReference type="AlphaFoldDB" id="A0AA40A704"/>
<protein>
    <submittedName>
        <fullName evidence="1">Uncharacterized protein</fullName>
    </submittedName>
</protein>
<comment type="caution">
    <text evidence="1">The sequence shown here is derived from an EMBL/GenBank/DDBJ whole genome shotgun (WGS) entry which is preliminary data.</text>
</comment>
<accession>A0AA40A704</accession>
<sequence>MCRPAISSLKRLSRKALTRVRRRRKPDISCSYEPVYVTCIRATHVKEREMMAILRDEFPSSSFTVDLRNDVYFISAPRKLSEVSLSVFSTFLPMRISK</sequence>
<dbReference type="Proteomes" id="UP001172159">
    <property type="component" value="Unassembled WGS sequence"/>
</dbReference>